<reference evidence="1" key="1">
    <citation type="journal article" date="2025" name="Foods">
        <title>Unveiling the Microbial Signatures of Arabica Coffee Cherries: Insights into Ripeness Specific Diversity, Functional Traits, and Implications for Quality and Safety.</title>
        <authorList>
            <consortium name="RefSeq"/>
            <person name="Tenea G.N."/>
            <person name="Cifuentes V."/>
            <person name="Reyes P."/>
            <person name="Cevallos-Vallejos M."/>
        </authorList>
    </citation>
    <scope>NUCLEOTIDE SEQUENCE [LARGE SCALE GENOMIC DNA]</scope>
</reference>
<dbReference type="PANTHER" id="PTHR32448">
    <property type="entry name" value="OS08G0158400 PROTEIN"/>
    <property type="match status" value="1"/>
</dbReference>
<reference evidence="2" key="2">
    <citation type="submission" date="2025-08" db="UniProtKB">
        <authorList>
            <consortium name="RefSeq"/>
        </authorList>
    </citation>
    <scope>IDENTIFICATION</scope>
    <source>
        <tissue evidence="2">Leaves</tissue>
    </source>
</reference>
<dbReference type="Gene3D" id="3.40.462.20">
    <property type="match status" value="1"/>
</dbReference>
<gene>
    <name evidence="2" type="primary">LOC113704908</name>
</gene>
<dbReference type="AlphaFoldDB" id="A0A6P6TW47"/>
<protein>
    <submittedName>
        <fullName evidence="2">Berberine bridge enzyme-like 28</fullName>
    </submittedName>
</protein>
<proteinExistence type="predicted"/>
<sequence>MHFKSNSDLVHNTLPYEAVEEFWKWCSDINSSGLVIHLHPYGGRMNEISESETPFPHRKGVLYELLHVVMWMEDKDGESLENYYNKWIRGLYEFMAPYVSKRPRGAIVNSRDLDLGSNNVIGNSYSIARVWGSKYFKNNFKSWHLLKV</sequence>
<dbReference type="Proteomes" id="UP001652660">
    <property type="component" value="Chromosome 8e"/>
</dbReference>
<evidence type="ECO:0000313" key="1">
    <source>
        <dbReference type="Proteomes" id="UP001652660"/>
    </source>
</evidence>
<dbReference type="RefSeq" id="XP_027082574.1">
    <property type="nucleotide sequence ID" value="XM_027226773.1"/>
</dbReference>
<evidence type="ECO:0000313" key="2">
    <source>
        <dbReference type="RefSeq" id="XP_027082574.1"/>
    </source>
</evidence>
<dbReference type="GeneID" id="113704908"/>
<dbReference type="OrthoDB" id="407275at2759"/>
<name>A0A6P6TW47_COFAR</name>
<keyword evidence="1" id="KW-1185">Reference proteome</keyword>
<organism evidence="1 2">
    <name type="scientific">Coffea arabica</name>
    <name type="common">Arabian coffee</name>
    <dbReference type="NCBI Taxonomy" id="13443"/>
    <lineage>
        <taxon>Eukaryota</taxon>
        <taxon>Viridiplantae</taxon>
        <taxon>Streptophyta</taxon>
        <taxon>Embryophyta</taxon>
        <taxon>Tracheophyta</taxon>
        <taxon>Spermatophyta</taxon>
        <taxon>Magnoliopsida</taxon>
        <taxon>eudicotyledons</taxon>
        <taxon>Gunneridae</taxon>
        <taxon>Pentapetalae</taxon>
        <taxon>asterids</taxon>
        <taxon>lamiids</taxon>
        <taxon>Gentianales</taxon>
        <taxon>Rubiaceae</taxon>
        <taxon>Ixoroideae</taxon>
        <taxon>Gardenieae complex</taxon>
        <taxon>Bertiereae - Coffeeae clade</taxon>
        <taxon>Coffeeae</taxon>
        <taxon>Coffea</taxon>
    </lineage>
</organism>
<accession>A0A6P6TW47</accession>